<evidence type="ECO:0000256" key="1">
    <source>
        <dbReference type="SAM" id="Phobius"/>
    </source>
</evidence>
<evidence type="ECO:0000313" key="3">
    <source>
        <dbReference type="EMBL" id="KAG7527210.1"/>
    </source>
</evidence>
<keyword evidence="4" id="KW-1185">Reference proteome</keyword>
<proteinExistence type="predicted"/>
<dbReference type="Pfam" id="PF24764">
    <property type="entry name" value="rva_4"/>
    <property type="match status" value="1"/>
</dbReference>
<dbReference type="PANTHER" id="PTHR46791">
    <property type="entry name" value="EXPRESSED PROTEIN"/>
    <property type="match status" value="1"/>
</dbReference>
<feature type="transmembrane region" description="Helical" evidence="1">
    <location>
        <begin position="45"/>
        <end position="66"/>
    </location>
</feature>
<gene>
    <name evidence="3" type="ORF">FFLO_07163</name>
</gene>
<keyword evidence="1" id="KW-1133">Transmembrane helix</keyword>
<evidence type="ECO:0000259" key="2">
    <source>
        <dbReference type="Pfam" id="PF24764"/>
    </source>
</evidence>
<organism evidence="3 4">
    <name type="scientific">Filobasidium floriforme</name>
    <dbReference type="NCBI Taxonomy" id="5210"/>
    <lineage>
        <taxon>Eukaryota</taxon>
        <taxon>Fungi</taxon>
        <taxon>Dikarya</taxon>
        <taxon>Basidiomycota</taxon>
        <taxon>Agaricomycotina</taxon>
        <taxon>Tremellomycetes</taxon>
        <taxon>Filobasidiales</taxon>
        <taxon>Filobasidiaceae</taxon>
        <taxon>Filobasidium</taxon>
    </lineage>
</organism>
<dbReference type="InterPro" id="IPR058913">
    <property type="entry name" value="Integrase_dom_put"/>
</dbReference>
<name>A0A8K0JDU6_9TREE</name>
<sequence>MQGPSTRNVRIERQWRQVGETVTQQFTRHFLEMERVHHLYREDPIDIYCLHYVFLPYINFVLGYYVDMWNYHGMSNQGLKGLSPAQMWYRGQFWSRLVLRWSIVH</sequence>
<protein>
    <recommendedName>
        <fullName evidence="2">Integrase core domain-containing protein</fullName>
    </recommendedName>
</protein>
<evidence type="ECO:0000313" key="4">
    <source>
        <dbReference type="Proteomes" id="UP000812966"/>
    </source>
</evidence>
<keyword evidence="1" id="KW-0472">Membrane</keyword>
<dbReference type="Proteomes" id="UP000812966">
    <property type="component" value="Unassembled WGS sequence"/>
</dbReference>
<feature type="domain" description="Integrase core" evidence="2">
    <location>
        <begin position="1"/>
        <end position="92"/>
    </location>
</feature>
<dbReference type="AlphaFoldDB" id="A0A8K0JDU6"/>
<dbReference type="EMBL" id="JABELV010000420">
    <property type="protein sequence ID" value="KAG7527210.1"/>
    <property type="molecule type" value="Genomic_DNA"/>
</dbReference>
<keyword evidence="1" id="KW-0812">Transmembrane</keyword>
<accession>A0A8K0JDU6</accession>
<reference evidence="3" key="1">
    <citation type="submission" date="2020-04" db="EMBL/GenBank/DDBJ databases">
        <title>Analysis of mating type loci in Filobasidium floriforme.</title>
        <authorList>
            <person name="Nowrousian M."/>
        </authorList>
    </citation>
    <scope>NUCLEOTIDE SEQUENCE</scope>
    <source>
        <strain evidence="3">CBS 6242</strain>
    </source>
</reference>
<dbReference type="PANTHER" id="PTHR46791:SF5">
    <property type="entry name" value="CLR5 DOMAIN-CONTAINING PROTEIN-RELATED"/>
    <property type="match status" value="1"/>
</dbReference>
<comment type="caution">
    <text evidence="3">The sequence shown here is derived from an EMBL/GenBank/DDBJ whole genome shotgun (WGS) entry which is preliminary data.</text>
</comment>